<dbReference type="AlphaFoldDB" id="A0A4R7YSN3"/>
<dbReference type="InterPro" id="IPR027417">
    <property type="entry name" value="P-loop_NTPase"/>
</dbReference>
<accession>A0A4R7YSN3</accession>
<sequence>MIEITGNDIKKLNDTDLRTLIGLLCEEELERSNISRKGVTWGGHQNARDGGVDVRVKVSSEINQDSFIPAGNTIFQVKATDMPAKEIIKEMCPKGRLRKTIKKLSDDNGAYVIVSSKGSVAEPALENRREAINSVLLDFKKGHNIKYDFYDRNRIASWVRSYPALIFWLRDKISAPVNGWQGYEGWINLSGNKYIVDEKVRLFNNTKSSSDRLPIVDGINLIREKMQQNGLAIRLVGLSGVGKTSLVQALFNEKIGKNLLEKTKVIYTDYSDKPEPPPKIFAQQLIALNEKVYLIIDNCPPDIHRKLTEICSNSLISLLTVEYDVKEDLPEETEVFYLEPASDELIEKVILNQYKEFRRLDARRIAEFSGGNSRIAKALANALNKDENISELKDEVLFNRLFRQRNEKNNNLLEAAEILALVYSFSIKNMERKDSELKILSSLSEFSSVKLCRYANQLQKRGLIQERGQWRAVLPRAIANRLAKRALEYLPKNIIYNKLSKSNRLLRSFSRRLSYLNNTRGAKQIANFWLAKGGILADLTSLDKIEVEILKNISLIIPENILLKFEELYFSEQKNKFFNSENDYAYEYAQILIYISYKAEYFNRAVKILILFTLNEKPNKNYKSVRKLLFCLFHIQLSGTHASPEQRLSVIKDLIESKSDNKVSLGLDLFKEALKTNNFMYLFNFSPFIGNRDYGYYPKTKKEVEQWYKSLLKYAVKIINSNDSLSRKIEEILGDSFRNLWGNICLYDELESLTQEIRKNNFWRSGLNGINRTLKYDQERMDDTAIERLKKLKSLLEPDTLEEEVELFLFSRHGIDLYGADNGLEIADRRKLVNKKAKSLGVRTAGNIELLKSLLSKLLFERSINANSFGQGLALGADDPEFLWAVFKSEIKKGEVLKCKLQLLKGFLNELADINYKLTNEILNNSLEDEVLAEIFPNLQMSYIFDKKGVTRLKKSLSLSMAPIEEYQSLTYNIGIFNDKDLAEIIQMILNKAENVQIPIEIFHSRLSVPNKNAEISDNLINTAHQILLNYSFENRNDHGLDFQISDIIKRALNNESSKTVAKIICEKLKVNSINFKIGLSDYNNVITALAQVQPQTFLNQFIGDSEDENRINYGWRNLLSFQANPLDQIDNQLIISWCEENKKDRYLNIIGFIDLFEKDKEDDSLRLSDLANLIINNVQDKIEILEKISKNIMPATWTWSGSEYVVIEKRIKAIGELKCHQNQEIAIWAKRKEIELTQIIEKEKQKEREQDLLYPAFE</sequence>
<reference evidence="1 2" key="1">
    <citation type="submission" date="2019-03" db="EMBL/GenBank/DDBJ databases">
        <title>Subsurface microbial communities from deep shales in Ohio and West Virginia, USA.</title>
        <authorList>
            <person name="Wrighton K."/>
        </authorList>
    </citation>
    <scope>NUCLEOTIDE SEQUENCE [LARGE SCALE GENOMIC DNA]</scope>
    <source>
        <strain evidence="1 2">MSL9.2</strain>
    </source>
</reference>
<protein>
    <submittedName>
        <fullName evidence="1">Uncharacterized protein</fullName>
    </submittedName>
</protein>
<name>A0A4R7YSN3_9FIRM</name>
<dbReference type="EMBL" id="SODA01000025">
    <property type="protein sequence ID" value="TDW00778.1"/>
    <property type="molecule type" value="Genomic_DNA"/>
</dbReference>
<dbReference type="Proteomes" id="UP000294697">
    <property type="component" value="Unassembled WGS sequence"/>
</dbReference>
<proteinExistence type="predicted"/>
<dbReference type="RefSeq" id="WP_111573049.1">
    <property type="nucleotide sequence ID" value="NZ_QLME01000024.1"/>
</dbReference>
<dbReference type="SUPFAM" id="SSF52540">
    <property type="entry name" value="P-loop containing nucleoside triphosphate hydrolases"/>
    <property type="match status" value="1"/>
</dbReference>
<comment type="caution">
    <text evidence="1">The sequence shown here is derived from an EMBL/GenBank/DDBJ whole genome shotgun (WGS) entry which is preliminary data.</text>
</comment>
<dbReference type="OrthoDB" id="8910972at2"/>
<organism evidence="1 2">
    <name type="scientific">Halanaerobium saccharolyticum</name>
    <dbReference type="NCBI Taxonomy" id="43595"/>
    <lineage>
        <taxon>Bacteria</taxon>
        <taxon>Bacillati</taxon>
        <taxon>Bacillota</taxon>
        <taxon>Clostridia</taxon>
        <taxon>Halanaerobiales</taxon>
        <taxon>Halanaerobiaceae</taxon>
        <taxon>Halanaerobium</taxon>
    </lineage>
</organism>
<evidence type="ECO:0000313" key="2">
    <source>
        <dbReference type="Proteomes" id="UP000294697"/>
    </source>
</evidence>
<gene>
    <name evidence="1" type="ORF">C8C77_12518</name>
</gene>
<evidence type="ECO:0000313" key="1">
    <source>
        <dbReference type="EMBL" id="TDW00778.1"/>
    </source>
</evidence>